<dbReference type="EMBL" id="JAATWM020000052">
    <property type="protein sequence ID" value="KAF9870588.1"/>
    <property type="molecule type" value="Genomic_DNA"/>
</dbReference>
<dbReference type="InterPro" id="IPR050775">
    <property type="entry name" value="FAD-binding_Monooxygenases"/>
</dbReference>
<dbReference type="AlphaFoldDB" id="A0A9P6HTW8"/>
<keyword evidence="6" id="KW-0560">Oxidoreductase</keyword>
<evidence type="ECO:0000256" key="7">
    <source>
        <dbReference type="ARBA" id="ARBA00023033"/>
    </source>
</evidence>
<evidence type="ECO:0000256" key="4">
    <source>
        <dbReference type="ARBA" id="ARBA00022827"/>
    </source>
</evidence>
<comment type="cofactor">
    <cofactor evidence="1">
        <name>FAD</name>
        <dbReference type="ChEBI" id="CHEBI:57692"/>
    </cofactor>
</comment>
<gene>
    <name evidence="9" type="ORF">CkaCkLH20_11894</name>
</gene>
<organism evidence="9 10">
    <name type="scientific">Colletotrichum karsti</name>
    <dbReference type="NCBI Taxonomy" id="1095194"/>
    <lineage>
        <taxon>Eukaryota</taxon>
        <taxon>Fungi</taxon>
        <taxon>Dikarya</taxon>
        <taxon>Ascomycota</taxon>
        <taxon>Pezizomycotina</taxon>
        <taxon>Sordariomycetes</taxon>
        <taxon>Hypocreomycetidae</taxon>
        <taxon>Glomerellales</taxon>
        <taxon>Glomerellaceae</taxon>
        <taxon>Colletotrichum</taxon>
        <taxon>Colletotrichum boninense species complex</taxon>
    </lineage>
</organism>
<dbReference type="PRINTS" id="PR00411">
    <property type="entry name" value="PNDRDTASEI"/>
</dbReference>
<proteinExistence type="inferred from homology"/>
<evidence type="ECO:0000256" key="3">
    <source>
        <dbReference type="ARBA" id="ARBA00022630"/>
    </source>
</evidence>
<dbReference type="GO" id="GO:0004497">
    <property type="term" value="F:monooxygenase activity"/>
    <property type="evidence" value="ECO:0007669"/>
    <property type="project" value="UniProtKB-KW"/>
</dbReference>
<keyword evidence="3" id="KW-0285">Flavoprotein</keyword>
<name>A0A9P6HTW8_9PEZI</name>
<evidence type="ECO:0000256" key="1">
    <source>
        <dbReference type="ARBA" id="ARBA00001974"/>
    </source>
</evidence>
<keyword evidence="10" id="KW-1185">Reference proteome</keyword>
<sequence length="567" mass="63954">MGSLDQPQSNGITAQSHFDVIIIGGGFGGCYSLHKLRKLGFSTHLFEAGYEYGGVWHWNSYPGARVDSEVPYYQFSLPEVYKTWSWSQRFPGHDELKRYFRHVGKVLDLEKDTSFKTTVNGADFDERHARWTISTNTGLTATCKYLIPATGNSYKPFVPHIDGMDDYEGQVIHSSDWSSSPVETQGKNVAIVGSGATGVQLVQEISKHAEHLTVYLRNPNIALPMRQRELSQLEQDIQKGILRGLFELSRQTPAGMACDTQVLASSDVAQAEREAYWDELWSRGGFSFQAANYCDFLVDAKANRMIYGFWVKRVRARIHDAAKREIVAPLEPPFPFATKRSSLEQDYYESLDRENVEIVPLKKTPIREFWKNGIVTSGGEEVQREHDVVIMATGFDNMTGSLTSMGLRGKNGVDMKKRWRDGVRTHLGIMVHDCPNMFMVFGPQAPTAFTNAPVFIESQVDLIADFLTKLRDAKVDAIEPRVAAQEQWNAIIQEMNDHTLFPLCDSWYMGANIPGKKREQLNYIGGMNKYEDHVREAFQDWTQFHVVWEDGRSGAAGVGSAAVPPLR</sequence>
<evidence type="ECO:0000313" key="9">
    <source>
        <dbReference type="EMBL" id="KAF9870588.1"/>
    </source>
</evidence>
<feature type="domain" description="FAD/NAD(P)-binding" evidence="8">
    <location>
        <begin position="18"/>
        <end position="237"/>
    </location>
</feature>
<dbReference type="SUPFAM" id="SSF51905">
    <property type="entry name" value="FAD/NAD(P)-binding domain"/>
    <property type="match status" value="1"/>
</dbReference>
<dbReference type="OrthoDB" id="66881at2759"/>
<keyword evidence="7" id="KW-0503">Monooxygenase</keyword>
<accession>A0A9P6HTW8</accession>
<dbReference type="GeneID" id="62167682"/>
<evidence type="ECO:0000256" key="2">
    <source>
        <dbReference type="ARBA" id="ARBA00010139"/>
    </source>
</evidence>
<evidence type="ECO:0000313" key="10">
    <source>
        <dbReference type="Proteomes" id="UP000781932"/>
    </source>
</evidence>
<dbReference type="Proteomes" id="UP000781932">
    <property type="component" value="Unassembled WGS sequence"/>
</dbReference>
<evidence type="ECO:0000259" key="8">
    <source>
        <dbReference type="Pfam" id="PF07992"/>
    </source>
</evidence>
<keyword evidence="5" id="KW-0521">NADP</keyword>
<dbReference type="PANTHER" id="PTHR43098:SF3">
    <property type="entry name" value="L-ORNITHINE N(5)-MONOOXYGENASE-RELATED"/>
    <property type="match status" value="1"/>
</dbReference>
<dbReference type="RefSeq" id="XP_038740049.1">
    <property type="nucleotide sequence ID" value="XM_038894608.1"/>
</dbReference>
<dbReference type="Gene3D" id="3.50.50.60">
    <property type="entry name" value="FAD/NAD(P)-binding domain"/>
    <property type="match status" value="2"/>
</dbReference>
<comment type="similarity">
    <text evidence="2">Belongs to the FAD-binding monooxygenase family.</text>
</comment>
<dbReference type="InterPro" id="IPR023753">
    <property type="entry name" value="FAD/NAD-binding_dom"/>
</dbReference>
<dbReference type="Pfam" id="PF07992">
    <property type="entry name" value="Pyr_redox_2"/>
    <property type="match status" value="1"/>
</dbReference>
<evidence type="ECO:0000256" key="6">
    <source>
        <dbReference type="ARBA" id="ARBA00023002"/>
    </source>
</evidence>
<reference evidence="9" key="1">
    <citation type="submission" date="2020-03" db="EMBL/GenBank/DDBJ databases">
        <authorList>
            <person name="He L."/>
        </authorList>
    </citation>
    <scope>NUCLEOTIDE SEQUENCE</scope>
    <source>
        <strain evidence="9">CkLH20</strain>
    </source>
</reference>
<protein>
    <submittedName>
        <fullName evidence="9">Cyclopentanone 1, 2-monooxygenase</fullName>
    </submittedName>
</protein>
<comment type="caution">
    <text evidence="9">The sequence shown here is derived from an EMBL/GenBank/DDBJ whole genome shotgun (WGS) entry which is preliminary data.</text>
</comment>
<dbReference type="InterPro" id="IPR036188">
    <property type="entry name" value="FAD/NAD-bd_sf"/>
</dbReference>
<keyword evidence="4" id="KW-0274">FAD</keyword>
<reference evidence="9" key="2">
    <citation type="submission" date="2020-11" db="EMBL/GenBank/DDBJ databases">
        <title>Whole genome sequencing of Colletotrichum sp.</title>
        <authorList>
            <person name="Li H."/>
        </authorList>
    </citation>
    <scope>NUCLEOTIDE SEQUENCE</scope>
    <source>
        <strain evidence="9">CkLH20</strain>
    </source>
</reference>
<dbReference type="PANTHER" id="PTHR43098">
    <property type="entry name" value="L-ORNITHINE N(5)-MONOOXYGENASE-RELATED"/>
    <property type="match status" value="1"/>
</dbReference>
<evidence type="ECO:0000256" key="5">
    <source>
        <dbReference type="ARBA" id="ARBA00022857"/>
    </source>
</evidence>